<name>A0A6A6H8C5_VIRVR</name>
<dbReference type="EMBL" id="ML991802">
    <property type="protein sequence ID" value="KAF2233930.1"/>
    <property type="molecule type" value="Genomic_DNA"/>
</dbReference>
<proteinExistence type="predicted"/>
<dbReference type="Proteomes" id="UP000800092">
    <property type="component" value="Unassembled WGS sequence"/>
</dbReference>
<evidence type="ECO:0000313" key="2">
    <source>
        <dbReference type="Proteomes" id="UP000800092"/>
    </source>
</evidence>
<reference evidence="1" key="1">
    <citation type="journal article" date="2020" name="Stud. Mycol.">
        <title>101 Dothideomycetes genomes: a test case for predicting lifestyles and emergence of pathogens.</title>
        <authorList>
            <person name="Haridas S."/>
            <person name="Albert R."/>
            <person name="Binder M."/>
            <person name="Bloem J."/>
            <person name="Labutti K."/>
            <person name="Salamov A."/>
            <person name="Andreopoulos B."/>
            <person name="Baker S."/>
            <person name="Barry K."/>
            <person name="Bills G."/>
            <person name="Bluhm B."/>
            <person name="Cannon C."/>
            <person name="Castanera R."/>
            <person name="Culley D."/>
            <person name="Daum C."/>
            <person name="Ezra D."/>
            <person name="Gonzalez J."/>
            <person name="Henrissat B."/>
            <person name="Kuo A."/>
            <person name="Liang C."/>
            <person name="Lipzen A."/>
            <person name="Lutzoni F."/>
            <person name="Magnuson J."/>
            <person name="Mondo S."/>
            <person name="Nolan M."/>
            <person name="Ohm R."/>
            <person name="Pangilinan J."/>
            <person name="Park H.-J."/>
            <person name="Ramirez L."/>
            <person name="Alfaro M."/>
            <person name="Sun H."/>
            <person name="Tritt A."/>
            <person name="Yoshinaga Y."/>
            <person name="Zwiers L.-H."/>
            <person name="Turgeon B."/>
            <person name="Goodwin S."/>
            <person name="Spatafora J."/>
            <person name="Crous P."/>
            <person name="Grigoriev I."/>
        </authorList>
    </citation>
    <scope>NUCLEOTIDE SEQUENCE</scope>
    <source>
        <strain evidence="1">Tuck. ex Michener</strain>
    </source>
</reference>
<evidence type="ECO:0000313" key="1">
    <source>
        <dbReference type="EMBL" id="KAF2233930.1"/>
    </source>
</evidence>
<gene>
    <name evidence="1" type="ORF">EV356DRAFT_502854</name>
</gene>
<keyword evidence="2" id="KW-1185">Reference proteome</keyword>
<dbReference type="AlphaFoldDB" id="A0A6A6H8C5"/>
<accession>A0A6A6H8C5</accession>
<sequence>MADRRCAVGVIVFLKAQLVPTARRKKANPDNGSTRAQSNIVLTRKVLLTYWSLPQAAKYTSTNAIYEISEFIQHNEFRDSCLHEPRSFAICHY</sequence>
<protein>
    <submittedName>
        <fullName evidence="1">Uncharacterized protein</fullName>
    </submittedName>
</protein>
<organism evidence="1 2">
    <name type="scientific">Viridothelium virens</name>
    <name type="common">Speckled blister lichen</name>
    <name type="synonym">Trypethelium virens</name>
    <dbReference type="NCBI Taxonomy" id="1048519"/>
    <lineage>
        <taxon>Eukaryota</taxon>
        <taxon>Fungi</taxon>
        <taxon>Dikarya</taxon>
        <taxon>Ascomycota</taxon>
        <taxon>Pezizomycotina</taxon>
        <taxon>Dothideomycetes</taxon>
        <taxon>Dothideomycetes incertae sedis</taxon>
        <taxon>Trypetheliales</taxon>
        <taxon>Trypetheliaceae</taxon>
        <taxon>Viridothelium</taxon>
    </lineage>
</organism>